<comment type="caution">
    <text evidence="2">The sequence shown here is derived from an EMBL/GenBank/DDBJ whole genome shotgun (WGS) entry which is preliminary data.</text>
</comment>
<dbReference type="EMBL" id="WHLY01000002">
    <property type="protein sequence ID" value="MPR36601.1"/>
    <property type="molecule type" value="Genomic_DNA"/>
</dbReference>
<name>A0A7C9BJD1_9BACT</name>
<reference evidence="2 3" key="1">
    <citation type="submission" date="2019-10" db="EMBL/GenBank/DDBJ databases">
        <title>Draft Genome Sequence of Cytophagaceae sp. SJW1-29.</title>
        <authorList>
            <person name="Choi A."/>
        </authorList>
    </citation>
    <scope>NUCLEOTIDE SEQUENCE [LARGE SCALE GENOMIC DNA]</scope>
    <source>
        <strain evidence="2 3">SJW1-29</strain>
    </source>
</reference>
<feature type="compositionally biased region" description="Acidic residues" evidence="1">
    <location>
        <begin position="105"/>
        <end position="123"/>
    </location>
</feature>
<dbReference type="AlphaFoldDB" id="A0A7C9BJD1"/>
<dbReference type="Proteomes" id="UP000479293">
    <property type="component" value="Unassembled WGS sequence"/>
</dbReference>
<accession>A0A7C9BJD1</accession>
<keyword evidence="3" id="KW-1185">Reference proteome</keyword>
<sequence length="123" mass="13913">MQDQTTTTEFWALVELMGHQKIAGKLSEQVLGGSSFIRIDVPELPDSPAFTRLLTDKAIYAINPVTEEVARHMAQQIRAQPINAWDARKMFERQLEQSGKLINMGDDEDEDDEGDDGTWDYGQ</sequence>
<dbReference type="RefSeq" id="WP_152764656.1">
    <property type="nucleotide sequence ID" value="NZ_WHLY01000002.1"/>
</dbReference>
<evidence type="ECO:0000256" key="1">
    <source>
        <dbReference type="SAM" id="MobiDB-lite"/>
    </source>
</evidence>
<proteinExistence type="predicted"/>
<organism evidence="2 3">
    <name type="scientific">Salmonirosea aquatica</name>
    <dbReference type="NCBI Taxonomy" id="2654236"/>
    <lineage>
        <taxon>Bacteria</taxon>
        <taxon>Pseudomonadati</taxon>
        <taxon>Bacteroidota</taxon>
        <taxon>Cytophagia</taxon>
        <taxon>Cytophagales</taxon>
        <taxon>Spirosomataceae</taxon>
        <taxon>Salmonirosea</taxon>
    </lineage>
</organism>
<protein>
    <submittedName>
        <fullName evidence="2">Uncharacterized protein</fullName>
    </submittedName>
</protein>
<evidence type="ECO:0000313" key="2">
    <source>
        <dbReference type="EMBL" id="MPR36601.1"/>
    </source>
</evidence>
<feature type="region of interest" description="Disordered" evidence="1">
    <location>
        <begin position="96"/>
        <end position="123"/>
    </location>
</feature>
<gene>
    <name evidence="2" type="ORF">GBK04_25475</name>
</gene>
<evidence type="ECO:0000313" key="3">
    <source>
        <dbReference type="Proteomes" id="UP000479293"/>
    </source>
</evidence>